<evidence type="ECO:0000313" key="2">
    <source>
        <dbReference type="WBParaSite" id="L893_g17921.t1"/>
    </source>
</evidence>
<keyword evidence="1" id="KW-1185">Reference proteome</keyword>
<accession>A0A1I7YMJ6</accession>
<dbReference type="Proteomes" id="UP000095287">
    <property type="component" value="Unplaced"/>
</dbReference>
<proteinExistence type="predicted"/>
<name>A0A1I7YMJ6_9BILA</name>
<organism evidence="1 2">
    <name type="scientific">Steinernema glaseri</name>
    <dbReference type="NCBI Taxonomy" id="37863"/>
    <lineage>
        <taxon>Eukaryota</taxon>
        <taxon>Metazoa</taxon>
        <taxon>Ecdysozoa</taxon>
        <taxon>Nematoda</taxon>
        <taxon>Chromadorea</taxon>
        <taxon>Rhabditida</taxon>
        <taxon>Tylenchina</taxon>
        <taxon>Panagrolaimomorpha</taxon>
        <taxon>Strongyloidoidea</taxon>
        <taxon>Steinernematidae</taxon>
        <taxon>Steinernema</taxon>
    </lineage>
</organism>
<dbReference type="WBParaSite" id="L893_g17921.t1">
    <property type="protein sequence ID" value="L893_g17921.t1"/>
    <property type="gene ID" value="L893_g17921"/>
</dbReference>
<reference evidence="2" key="1">
    <citation type="submission" date="2016-11" db="UniProtKB">
        <authorList>
            <consortium name="WormBaseParasite"/>
        </authorList>
    </citation>
    <scope>IDENTIFICATION</scope>
</reference>
<sequence length="75" mass="7916">MGYLFLVAPKKSFALKCCDSGVKDIGAEARLSAALRLGMSTSIIAKPYPCFRSRSSLAVVPQHGDPSSAVFIAPD</sequence>
<protein>
    <submittedName>
        <fullName evidence="2">Secreted protein</fullName>
    </submittedName>
</protein>
<dbReference type="AlphaFoldDB" id="A0A1I7YMJ6"/>
<evidence type="ECO:0000313" key="1">
    <source>
        <dbReference type="Proteomes" id="UP000095287"/>
    </source>
</evidence>